<feature type="region of interest" description="Disordered" evidence="1">
    <location>
        <begin position="167"/>
        <end position="320"/>
    </location>
</feature>
<feature type="compositionally biased region" description="Acidic residues" evidence="1">
    <location>
        <begin position="197"/>
        <end position="272"/>
    </location>
</feature>
<comment type="caution">
    <text evidence="2">The sequence shown here is derived from an EMBL/GenBank/DDBJ whole genome shotgun (WGS) entry which is preliminary data.</text>
</comment>
<feature type="compositionally biased region" description="Basic and acidic residues" evidence="1">
    <location>
        <begin position="301"/>
        <end position="312"/>
    </location>
</feature>
<protein>
    <submittedName>
        <fullName evidence="2">Uncharacterized protein</fullName>
    </submittedName>
</protein>
<sequence length="739" mass="84568">MDQNHNQHSRITSQEKVLVYFLRKQPQALHTLLSNFDRNALHPRLNDLRDDLLRVVDGEAATNQDQSINSEPVHSNTIGEYDNGSRYTNTHDDMQIDHSQSDEYTDTHSRDGYMSISDESPVDKDDVHGTRRGQNTSKPMDMDTISSNESDVNINKHMEFMDVAHDNEESRMEDEDDDNDGVNEGVQRIVKANDNVVESEDEEYDVESEDEENDVESEDEGNDVESKDEENDVESEDEDNDVESEDEDNEVDNDDEEDDVESEDEGTGDDNDHDGGAFVADPDKDCHRNARKRAHRKKITRQLEKARRENRNNRSKGTKITRQKILRNNGQPIPERQHLLIHARELLSTICYLARDSMVDENGDTTDVESLMNSHQPGTIESMAFTVGSYNRSNNIESGLQLHQYLLALHYAAQVQIYTKTDSNRLKSSVHREVANATYHSRGTKFDESRLRRLYSRGLRIAALIAAGSPYMLFLLASAQVKTLINSLVAAQVTAIHHIIRFPDDSPEGTLIKKFLIPLVGQLRMRYPVSWDFLFDDYINRLGSHPVPTYISDVIACDAVFDSFDLEMFRKERDLNAWAVVAQPVDNDNTFTVPKLITVYHAAHLATMSIGQFVRKLYSPPDVEASSDSLHSELPISVPESLWTKMVWDQVHIHSEVLEVKTQYSPMENKKTTYEDKGPNYRTDFTADHRRYAARAKSCDNIKQLREKLGSQLKKEKKSKINMYTTIDAAKFDKYVKRK</sequence>
<dbReference type="InParanoid" id="A0A409WWT5"/>
<organism evidence="2 3">
    <name type="scientific">Panaeolus cyanescens</name>
    <dbReference type="NCBI Taxonomy" id="181874"/>
    <lineage>
        <taxon>Eukaryota</taxon>
        <taxon>Fungi</taxon>
        <taxon>Dikarya</taxon>
        <taxon>Basidiomycota</taxon>
        <taxon>Agaricomycotina</taxon>
        <taxon>Agaricomycetes</taxon>
        <taxon>Agaricomycetidae</taxon>
        <taxon>Agaricales</taxon>
        <taxon>Agaricineae</taxon>
        <taxon>Galeropsidaceae</taxon>
        <taxon>Panaeolus</taxon>
    </lineage>
</organism>
<reference evidence="2 3" key="1">
    <citation type="journal article" date="2018" name="Evol. Lett.">
        <title>Horizontal gene cluster transfer increased hallucinogenic mushroom diversity.</title>
        <authorList>
            <person name="Reynolds H.T."/>
            <person name="Vijayakumar V."/>
            <person name="Gluck-Thaler E."/>
            <person name="Korotkin H.B."/>
            <person name="Matheny P.B."/>
            <person name="Slot J.C."/>
        </authorList>
    </citation>
    <scope>NUCLEOTIDE SEQUENCE [LARGE SCALE GENOMIC DNA]</scope>
    <source>
        <strain evidence="2 3">2629</strain>
    </source>
</reference>
<accession>A0A409WWT5</accession>
<dbReference type="STRING" id="181874.A0A409WWT5"/>
<feature type="compositionally biased region" description="Acidic residues" evidence="1">
    <location>
        <begin position="171"/>
        <end position="181"/>
    </location>
</feature>
<feature type="compositionally biased region" description="Basic residues" evidence="1">
    <location>
        <begin position="289"/>
        <end position="300"/>
    </location>
</feature>
<dbReference type="Proteomes" id="UP000284842">
    <property type="component" value="Unassembled WGS sequence"/>
</dbReference>
<feature type="compositionally biased region" description="Basic and acidic residues" evidence="1">
    <location>
        <begin position="89"/>
        <end position="111"/>
    </location>
</feature>
<evidence type="ECO:0000313" key="3">
    <source>
        <dbReference type="Proteomes" id="UP000284842"/>
    </source>
</evidence>
<dbReference type="EMBL" id="NHTK01005084">
    <property type="protein sequence ID" value="PPQ82994.1"/>
    <property type="molecule type" value="Genomic_DNA"/>
</dbReference>
<keyword evidence="3" id="KW-1185">Reference proteome</keyword>
<name>A0A409WWT5_9AGAR</name>
<dbReference type="OrthoDB" id="2690740at2759"/>
<feature type="region of interest" description="Disordered" evidence="1">
    <location>
        <begin position="63"/>
        <end position="148"/>
    </location>
</feature>
<evidence type="ECO:0000256" key="1">
    <source>
        <dbReference type="SAM" id="MobiDB-lite"/>
    </source>
</evidence>
<feature type="compositionally biased region" description="Polar residues" evidence="1">
    <location>
        <begin position="132"/>
        <end position="148"/>
    </location>
</feature>
<gene>
    <name evidence="2" type="ORF">CVT24_012105</name>
</gene>
<proteinExistence type="predicted"/>
<dbReference type="AlphaFoldDB" id="A0A409WWT5"/>
<feature type="compositionally biased region" description="Polar residues" evidence="1">
    <location>
        <begin position="63"/>
        <end position="78"/>
    </location>
</feature>
<evidence type="ECO:0000313" key="2">
    <source>
        <dbReference type="EMBL" id="PPQ82994.1"/>
    </source>
</evidence>